<proteinExistence type="predicted"/>
<keyword evidence="2" id="KW-0472">Membrane</keyword>
<evidence type="ECO:0000313" key="3">
    <source>
        <dbReference type="EMBL" id="MBH9553731.1"/>
    </source>
</evidence>
<accession>A0A931NFN4</accession>
<comment type="caution">
    <text evidence="3">The sequence shown here is derived from an EMBL/GenBank/DDBJ whole genome shotgun (WGS) entry which is preliminary data.</text>
</comment>
<feature type="region of interest" description="Disordered" evidence="1">
    <location>
        <begin position="98"/>
        <end position="133"/>
    </location>
</feature>
<dbReference type="Proteomes" id="UP000620139">
    <property type="component" value="Unassembled WGS sequence"/>
</dbReference>
<dbReference type="RefSeq" id="WP_198101340.1">
    <property type="nucleotide sequence ID" value="NZ_JAEDAL010000006.1"/>
</dbReference>
<evidence type="ECO:0000256" key="1">
    <source>
        <dbReference type="SAM" id="MobiDB-lite"/>
    </source>
</evidence>
<organism evidence="3 4">
    <name type="scientific">Inhella gelatinilytica</name>
    <dbReference type="NCBI Taxonomy" id="2795030"/>
    <lineage>
        <taxon>Bacteria</taxon>
        <taxon>Pseudomonadati</taxon>
        <taxon>Pseudomonadota</taxon>
        <taxon>Betaproteobacteria</taxon>
        <taxon>Burkholderiales</taxon>
        <taxon>Sphaerotilaceae</taxon>
        <taxon>Inhella</taxon>
    </lineage>
</organism>
<evidence type="ECO:0008006" key="5">
    <source>
        <dbReference type="Google" id="ProtNLM"/>
    </source>
</evidence>
<protein>
    <recommendedName>
        <fullName evidence="5">Protein TonB</fullName>
    </recommendedName>
</protein>
<keyword evidence="4" id="KW-1185">Reference proteome</keyword>
<feature type="compositionally biased region" description="Polar residues" evidence="1">
    <location>
        <begin position="111"/>
        <end position="133"/>
    </location>
</feature>
<feature type="transmembrane region" description="Helical" evidence="2">
    <location>
        <begin position="16"/>
        <end position="36"/>
    </location>
</feature>
<gene>
    <name evidence="3" type="ORF">I7X43_12845</name>
</gene>
<evidence type="ECO:0000256" key="2">
    <source>
        <dbReference type="SAM" id="Phobius"/>
    </source>
</evidence>
<evidence type="ECO:0000313" key="4">
    <source>
        <dbReference type="Proteomes" id="UP000620139"/>
    </source>
</evidence>
<sequence length="214" mass="22933">MQFASPVQTASSRMGGLGFVVALHVLMIWALANGLLPKIIKSPPKPTDVVVLQAEPPVEPPPLPLVRDPSLPPPSQTVWIPQDPLVVHAATDHTVTASPDAVPAVVDRPSVSVTPTQRAEPTPASTPQSVGALCSQTGRPEIPALGVDGQASFRVIGTLRQGRVVDVQLTVLRGLSDRRAMRVLAQSIEHTLRETYLCGTHNGQFTQDFDFRIE</sequence>
<reference evidence="3" key="1">
    <citation type="submission" date="2020-12" db="EMBL/GenBank/DDBJ databases">
        <title>The genome sequence of Inhella sp. 4Y17.</title>
        <authorList>
            <person name="Liu Y."/>
        </authorList>
    </citation>
    <scope>NUCLEOTIDE SEQUENCE</scope>
    <source>
        <strain evidence="3">4Y10</strain>
    </source>
</reference>
<keyword evidence="2" id="KW-1133">Transmembrane helix</keyword>
<dbReference type="AlphaFoldDB" id="A0A931NFN4"/>
<keyword evidence="2" id="KW-0812">Transmembrane</keyword>
<name>A0A931NFN4_9BURK</name>
<dbReference type="EMBL" id="JAEDAL010000006">
    <property type="protein sequence ID" value="MBH9553731.1"/>
    <property type="molecule type" value="Genomic_DNA"/>
</dbReference>